<dbReference type="EMBL" id="LWCA01002844">
    <property type="protein sequence ID" value="OAF63672.1"/>
    <property type="molecule type" value="Genomic_DNA"/>
</dbReference>
<keyword evidence="4" id="KW-1185">Reference proteome</keyword>
<reference evidence="3 4" key="1">
    <citation type="submission" date="2016-04" db="EMBL/GenBank/DDBJ databases">
        <title>The genome of Intoshia linei affirms orthonectids as highly simplified spiralians.</title>
        <authorList>
            <person name="Mikhailov K.V."/>
            <person name="Slusarev G.S."/>
            <person name="Nikitin M.A."/>
            <person name="Logacheva M.D."/>
            <person name="Penin A."/>
            <person name="Aleoshin V."/>
            <person name="Panchin Y.V."/>
        </authorList>
    </citation>
    <scope>NUCLEOTIDE SEQUENCE [LARGE SCALE GENOMIC DNA]</scope>
    <source>
        <strain evidence="3">Intl2013</strain>
        <tissue evidence="3">Whole animal</tissue>
    </source>
</reference>
<evidence type="ECO:0000313" key="3">
    <source>
        <dbReference type="EMBL" id="OAF63672.1"/>
    </source>
</evidence>
<comment type="caution">
    <text evidence="3">The sequence shown here is derived from an EMBL/GenBank/DDBJ whole genome shotgun (WGS) entry which is preliminary data.</text>
</comment>
<dbReference type="Gene3D" id="2.60.60.20">
    <property type="entry name" value="PLAT/LH2 domain"/>
    <property type="match status" value="1"/>
</dbReference>
<feature type="domain" description="PLAT" evidence="2">
    <location>
        <begin position="1"/>
        <end position="67"/>
    </location>
</feature>
<proteinExistence type="predicted"/>
<protein>
    <recommendedName>
        <fullName evidence="2">PLAT domain-containing protein</fullName>
    </recommendedName>
</protein>
<dbReference type="Proteomes" id="UP000078046">
    <property type="component" value="Unassembled WGS sequence"/>
</dbReference>
<feature type="non-terminal residue" evidence="3">
    <location>
        <position position="77"/>
    </location>
</feature>
<accession>A0A177AQ71</accession>
<dbReference type="SUPFAM" id="SSF49723">
    <property type="entry name" value="Lipase/lipooxygenase domain (PLAT/LH2 domain)"/>
    <property type="match status" value="1"/>
</dbReference>
<evidence type="ECO:0000259" key="2">
    <source>
        <dbReference type="PROSITE" id="PS50095"/>
    </source>
</evidence>
<dbReference type="InterPro" id="IPR001024">
    <property type="entry name" value="PLAT/LH2_dom"/>
</dbReference>
<dbReference type="PROSITE" id="PS50095">
    <property type="entry name" value="PLAT"/>
    <property type="match status" value="1"/>
</dbReference>
<organism evidence="3 4">
    <name type="scientific">Intoshia linei</name>
    <dbReference type="NCBI Taxonomy" id="1819745"/>
    <lineage>
        <taxon>Eukaryota</taxon>
        <taxon>Metazoa</taxon>
        <taxon>Spiralia</taxon>
        <taxon>Lophotrochozoa</taxon>
        <taxon>Mesozoa</taxon>
        <taxon>Orthonectida</taxon>
        <taxon>Rhopaluridae</taxon>
        <taxon>Intoshia</taxon>
    </lineage>
</organism>
<comment type="caution">
    <text evidence="1">Lacks conserved residue(s) required for the propagation of feature annotation.</text>
</comment>
<dbReference type="InterPro" id="IPR036392">
    <property type="entry name" value="PLAT/LH2_dom_sf"/>
</dbReference>
<sequence length="77" mass="8849">MPDICDDKIEMIRIGHRSKSLGSGWHCKDVTLRRLAKSDSVSVTFIFNVNRWFAVDEENGNTIRDILPNRVECESLI</sequence>
<name>A0A177AQ71_9BILA</name>
<dbReference type="AlphaFoldDB" id="A0A177AQ71"/>
<gene>
    <name evidence="3" type="ORF">A3Q56_08622</name>
</gene>
<evidence type="ECO:0000256" key="1">
    <source>
        <dbReference type="PROSITE-ProRule" id="PRU00152"/>
    </source>
</evidence>
<dbReference type="OrthoDB" id="5322100at2759"/>
<evidence type="ECO:0000313" key="4">
    <source>
        <dbReference type="Proteomes" id="UP000078046"/>
    </source>
</evidence>